<name>A0A8J7CHI2_9RHOB</name>
<evidence type="ECO:0000256" key="3">
    <source>
        <dbReference type="ARBA" id="ARBA00022989"/>
    </source>
</evidence>
<dbReference type="GO" id="GO:0022857">
    <property type="term" value="F:transmembrane transporter activity"/>
    <property type="evidence" value="ECO:0007669"/>
    <property type="project" value="InterPro"/>
</dbReference>
<sequence length="457" mass="47093">MARGKKIVVAALALGAAALVMRPPAGLDPVQARILAVVMMTLGLWATALIPPFVTALAFFAALLVPGLAAPELVFSGFSSAAIWLIVSGFVIGAAIQATGLGQRLAGWVAPHLSRSYPMLIGGLMAMGMVLGFLMPSSLGRAMILVPIAMALADRLGLEPGSRGRSGVAVTVALAANVPGYAILPANLANMVLSGAADGILGIHFGYAEYLALHFPVLGVLRCALLVVLILRIFPAETPALPPEPAPPARLSGAELRLSVLLCATLALWMTDSLHGVNAGWVGLAAAVLMLLPGLGFVDAKAFRDSADLPMLLMVAAVLGLGAVVSQAGLGGLLADLVADVLPMAPGRDFVNFLSLSLLAMLTGMVATISGVPAVLTPLAGQLAEQTGLPVETVLMTQVLGFSTMLLPYQAPPLLIALGLAKEPPRSIVRVLLLLAAATFLILAPLDFLWWRLLGRV</sequence>
<dbReference type="RefSeq" id="WP_193181595.1">
    <property type="nucleotide sequence ID" value="NZ_JACVXA010000019.1"/>
</dbReference>
<evidence type="ECO:0000256" key="1">
    <source>
        <dbReference type="ARBA" id="ARBA00004141"/>
    </source>
</evidence>
<comment type="subcellular location">
    <subcellularLocation>
        <location evidence="1">Membrane</location>
        <topology evidence="1">Multi-pass membrane protein</topology>
    </subcellularLocation>
</comment>
<evidence type="ECO:0000256" key="5">
    <source>
        <dbReference type="SAM" id="Phobius"/>
    </source>
</evidence>
<keyword evidence="3 5" id="KW-1133">Transmembrane helix</keyword>
<feature type="transmembrane region" description="Helical" evidence="5">
    <location>
        <begin position="164"/>
        <end position="184"/>
    </location>
</feature>
<feature type="transmembrane region" description="Helical" evidence="5">
    <location>
        <begin position="73"/>
        <end position="96"/>
    </location>
</feature>
<feature type="transmembrane region" description="Helical" evidence="5">
    <location>
        <begin position="116"/>
        <end position="135"/>
    </location>
</feature>
<organism evidence="6 7">
    <name type="scientific">Mangrovicoccus algicola</name>
    <dbReference type="NCBI Taxonomy" id="2771008"/>
    <lineage>
        <taxon>Bacteria</taxon>
        <taxon>Pseudomonadati</taxon>
        <taxon>Pseudomonadota</taxon>
        <taxon>Alphaproteobacteria</taxon>
        <taxon>Rhodobacterales</taxon>
        <taxon>Paracoccaceae</taxon>
        <taxon>Mangrovicoccus</taxon>
    </lineage>
</organism>
<comment type="caution">
    <text evidence="6">The sequence shown here is derived from an EMBL/GenBank/DDBJ whole genome shotgun (WGS) entry which is preliminary data.</text>
</comment>
<feature type="transmembrane region" description="Helical" evidence="5">
    <location>
        <begin position="277"/>
        <end position="298"/>
    </location>
</feature>
<keyword evidence="4 5" id="KW-0472">Membrane</keyword>
<reference evidence="6" key="1">
    <citation type="submission" date="2020-09" db="EMBL/GenBank/DDBJ databases">
        <title>A novel bacterium of genus Mangrovicoccus, isolated from South China Sea.</title>
        <authorList>
            <person name="Huang H."/>
            <person name="Mo K."/>
            <person name="Hu Y."/>
        </authorList>
    </citation>
    <scope>NUCLEOTIDE SEQUENCE</scope>
    <source>
        <strain evidence="6">HB182678</strain>
    </source>
</reference>
<gene>
    <name evidence="6" type="ORF">ICN82_08270</name>
</gene>
<proteinExistence type="predicted"/>
<evidence type="ECO:0000256" key="4">
    <source>
        <dbReference type="ARBA" id="ARBA00023136"/>
    </source>
</evidence>
<keyword evidence="2 5" id="KW-0812">Transmembrane</keyword>
<evidence type="ECO:0000313" key="6">
    <source>
        <dbReference type="EMBL" id="MBE3638190.1"/>
    </source>
</evidence>
<feature type="transmembrane region" description="Helical" evidence="5">
    <location>
        <begin position="427"/>
        <end position="451"/>
    </location>
</feature>
<dbReference type="GO" id="GO:0005886">
    <property type="term" value="C:plasma membrane"/>
    <property type="evidence" value="ECO:0007669"/>
    <property type="project" value="TreeGrafter"/>
</dbReference>
<accession>A0A8J7CHI2</accession>
<feature type="transmembrane region" description="Helical" evidence="5">
    <location>
        <begin position="42"/>
        <end position="66"/>
    </location>
</feature>
<dbReference type="InterPro" id="IPR001898">
    <property type="entry name" value="SLC13A/DASS"/>
</dbReference>
<keyword evidence="7" id="KW-1185">Reference proteome</keyword>
<feature type="transmembrane region" description="Helical" evidence="5">
    <location>
        <begin position="350"/>
        <end position="376"/>
    </location>
</feature>
<evidence type="ECO:0000313" key="7">
    <source>
        <dbReference type="Proteomes" id="UP000609121"/>
    </source>
</evidence>
<feature type="transmembrane region" description="Helical" evidence="5">
    <location>
        <begin position="213"/>
        <end position="234"/>
    </location>
</feature>
<dbReference type="Proteomes" id="UP000609121">
    <property type="component" value="Unassembled WGS sequence"/>
</dbReference>
<feature type="transmembrane region" description="Helical" evidence="5">
    <location>
        <begin position="310"/>
        <end position="330"/>
    </location>
</feature>
<protein>
    <submittedName>
        <fullName evidence="6">Anion permease</fullName>
    </submittedName>
</protein>
<dbReference type="AlphaFoldDB" id="A0A8J7CHI2"/>
<dbReference type="PANTHER" id="PTHR10283">
    <property type="entry name" value="SOLUTE CARRIER FAMILY 13 MEMBER"/>
    <property type="match status" value="1"/>
</dbReference>
<dbReference type="Pfam" id="PF00939">
    <property type="entry name" value="Na_sulph_symp"/>
    <property type="match status" value="1"/>
</dbReference>
<dbReference type="EMBL" id="JACVXA010000019">
    <property type="protein sequence ID" value="MBE3638190.1"/>
    <property type="molecule type" value="Genomic_DNA"/>
</dbReference>
<evidence type="ECO:0000256" key="2">
    <source>
        <dbReference type="ARBA" id="ARBA00022692"/>
    </source>
</evidence>